<gene>
    <name evidence="2" type="ORF">BG55_21090</name>
</gene>
<reference evidence="2 3" key="1">
    <citation type="submission" date="2014-02" db="EMBL/GenBank/DDBJ databases">
        <title>Draft genome of Erwinia mallotivora strain BT-MARDI, a papaya dieback pathogen.</title>
        <authorList>
            <person name="Redzuan R."/>
            <person name="Abu Bakar N."/>
            <person name="Badrun R."/>
            <person name="Mohd Raih M.F."/>
            <person name="Rozano L."/>
            <person name="Mat Amin N."/>
        </authorList>
    </citation>
    <scope>NUCLEOTIDE SEQUENCE [LARGE SCALE GENOMIC DNA]</scope>
    <source>
        <strain evidence="2 3">BT-MARDI</strain>
    </source>
</reference>
<evidence type="ECO:0000313" key="3">
    <source>
        <dbReference type="Proteomes" id="UP000019918"/>
    </source>
</evidence>
<evidence type="ECO:0000256" key="1">
    <source>
        <dbReference type="ARBA" id="ARBA00009460"/>
    </source>
</evidence>
<proteinExistence type="inferred from homology"/>
<dbReference type="InterPro" id="IPR016477">
    <property type="entry name" value="Fructo-/Ketosamine-3-kinase"/>
</dbReference>
<dbReference type="Pfam" id="PF03881">
    <property type="entry name" value="Fructosamin_kin"/>
    <property type="match status" value="1"/>
</dbReference>
<keyword evidence="3" id="KW-1185">Reference proteome</keyword>
<dbReference type="Gene3D" id="3.90.1200.10">
    <property type="match status" value="1"/>
</dbReference>
<evidence type="ECO:0008006" key="4">
    <source>
        <dbReference type="Google" id="ProtNLM"/>
    </source>
</evidence>
<protein>
    <recommendedName>
        <fullName evidence="4">Aminoglycoside phosphotransferase domain-containing protein</fullName>
    </recommendedName>
</protein>
<dbReference type="Proteomes" id="UP000019918">
    <property type="component" value="Unassembled WGS sequence"/>
</dbReference>
<accession>A0A014PS95</accession>
<sequence>MKQLRSELSLVLGETLSRLECISEQSPWSLWSLYDGQGHPLPLVAKYFNIKGIATQEAYKLSMLARGSTVRIPTVFGLVVSQQQPQHEILLIQRMPGVPVEAPTRTPARWLQLQQQIVDALLAWHRTDSHGLAGNVDSTQENRWPAWYAQRVETLWATLSFMRPQGLTMEEWRMLFRSRQNLASLFEDFDDRCVLIHGNLSLSNMLKDAGSDELLTFINPGTLLWAPREYELFRLGEEGLSETVLFHYLRQAPVNDGFIARRWFYTLWHEMEQLIQTGRFNRPRFDRAAHSLLPWLS</sequence>
<dbReference type="InterPro" id="IPR011009">
    <property type="entry name" value="Kinase-like_dom_sf"/>
</dbReference>
<evidence type="ECO:0000313" key="2">
    <source>
        <dbReference type="EMBL" id="EXU73712.1"/>
    </source>
</evidence>
<dbReference type="STRING" id="69222.BG55_21090"/>
<dbReference type="PATRIC" id="fig|69222.5.peg.4306"/>
<dbReference type="OrthoDB" id="6533705at2"/>
<dbReference type="RefSeq" id="WP_034941150.1">
    <property type="nucleotide sequence ID" value="NZ_JFHN01000074.1"/>
</dbReference>
<name>A0A014PS95_9GAMM</name>
<dbReference type="SUPFAM" id="SSF56112">
    <property type="entry name" value="Protein kinase-like (PK-like)"/>
    <property type="match status" value="1"/>
</dbReference>
<dbReference type="AlphaFoldDB" id="A0A014PS95"/>
<dbReference type="NCBIfam" id="NF007890">
    <property type="entry name" value="PRK10593.1"/>
    <property type="match status" value="1"/>
</dbReference>
<comment type="caution">
    <text evidence="2">The sequence shown here is derived from an EMBL/GenBank/DDBJ whole genome shotgun (WGS) entry which is preliminary data.</text>
</comment>
<organism evidence="2 3">
    <name type="scientific">Erwinia mallotivora</name>
    <dbReference type="NCBI Taxonomy" id="69222"/>
    <lineage>
        <taxon>Bacteria</taxon>
        <taxon>Pseudomonadati</taxon>
        <taxon>Pseudomonadota</taxon>
        <taxon>Gammaproteobacteria</taxon>
        <taxon>Enterobacterales</taxon>
        <taxon>Erwiniaceae</taxon>
        <taxon>Erwinia</taxon>
    </lineage>
</organism>
<dbReference type="EMBL" id="JFHN01000074">
    <property type="protein sequence ID" value="EXU73712.1"/>
    <property type="molecule type" value="Genomic_DNA"/>
</dbReference>
<comment type="similarity">
    <text evidence="1">Belongs to the fructosamine kinase family.</text>
</comment>